<feature type="transmembrane region" description="Helical" evidence="3">
    <location>
        <begin position="147"/>
        <end position="165"/>
    </location>
</feature>
<reference evidence="5" key="1">
    <citation type="submission" date="2021-03" db="EMBL/GenBank/DDBJ databases">
        <title>Roseibium sp. CAU 1637 isolated from Incheon.</title>
        <authorList>
            <person name="Kim W."/>
        </authorList>
    </citation>
    <scope>NUCLEOTIDE SEQUENCE</scope>
    <source>
        <strain evidence="5">CAU 1637</strain>
    </source>
</reference>
<dbReference type="PANTHER" id="PTHR45138">
    <property type="entry name" value="REGULATORY COMPONENTS OF SENSORY TRANSDUCTION SYSTEM"/>
    <property type="match status" value="1"/>
</dbReference>
<name>A0A939J8D8_9HYPH</name>
<evidence type="ECO:0000313" key="5">
    <source>
        <dbReference type="EMBL" id="MBO0344769.1"/>
    </source>
</evidence>
<gene>
    <name evidence="5" type="ORF">J0X15_06025</name>
</gene>
<protein>
    <recommendedName>
        <fullName evidence="1">diguanylate cyclase</fullName>
        <ecNumber evidence="1">2.7.7.65</ecNumber>
    </recommendedName>
</protein>
<evidence type="ECO:0000256" key="2">
    <source>
        <dbReference type="ARBA" id="ARBA00034247"/>
    </source>
</evidence>
<dbReference type="SUPFAM" id="SSF55073">
    <property type="entry name" value="Nucleotide cyclase"/>
    <property type="match status" value="1"/>
</dbReference>
<dbReference type="GO" id="GO:0005886">
    <property type="term" value="C:plasma membrane"/>
    <property type="evidence" value="ECO:0007669"/>
    <property type="project" value="TreeGrafter"/>
</dbReference>
<dbReference type="GO" id="GO:0052621">
    <property type="term" value="F:diguanylate cyclase activity"/>
    <property type="evidence" value="ECO:0007669"/>
    <property type="project" value="UniProtKB-EC"/>
</dbReference>
<dbReference type="InterPro" id="IPR029787">
    <property type="entry name" value="Nucleotide_cyclase"/>
</dbReference>
<dbReference type="Proteomes" id="UP000664779">
    <property type="component" value="Unassembled WGS sequence"/>
</dbReference>
<dbReference type="InterPro" id="IPR050469">
    <property type="entry name" value="Diguanylate_Cyclase"/>
</dbReference>
<organism evidence="5 6">
    <name type="scientific">Roseibium limicola</name>
    <dbReference type="NCBI Taxonomy" id="2816037"/>
    <lineage>
        <taxon>Bacteria</taxon>
        <taxon>Pseudomonadati</taxon>
        <taxon>Pseudomonadota</taxon>
        <taxon>Alphaproteobacteria</taxon>
        <taxon>Hyphomicrobiales</taxon>
        <taxon>Stappiaceae</taxon>
        <taxon>Roseibium</taxon>
    </lineage>
</organism>
<accession>A0A939J8D8</accession>
<dbReference type="Gene3D" id="3.30.70.270">
    <property type="match status" value="1"/>
</dbReference>
<comment type="caution">
    <text evidence="5">The sequence shown here is derived from an EMBL/GenBank/DDBJ whole genome shotgun (WGS) entry which is preliminary data.</text>
</comment>
<evidence type="ECO:0000313" key="6">
    <source>
        <dbReference type="Proteomes" id="UP000664779"/>
    </source>
</evidence>
<evidence type="ECO:0000256" key="3">
    <source>
        <dbReference type="SAM" id="Phobius"/>
    </source>
</evidence>
<dbReference type="InterPro" id="IPR043128">
    <property type="entry name" value="Rev_trsase/Diguanyl_cyclase"/>
</dbReference>
<keyword evidence="3" id="KW-1133">Transmembrane helix</keyword>
<dbReference type="PANTHER" id="PTHR45138:SF9">
    <property type="entry name" value="DIGUANYLATE CYCLASE DGCM-RELATED"/>
    <property type="match status" value="1"/>
</dbReference>
<feature type="domain" description="GGDEF" evidence="4">
    <location>
        <begin position="249"/>
        <end position="384"/>
    </location>
</feature>
<keyword evidence="3" id="KW-0472">Membrane</keyword>
<dbReference type="AlphaFoldDB" id="A0A939J8D8"/>
<feature type="transmembrane region" description="Helical" evidence="3">
    <location>
        <begin position="120"/>
        <end position="140"/>
    </location>
</feature>
<keyword evidence="3" id="KW-0812">Transmembrane</keyword>
<dbReference type="NCBIfam" id="TIGR00254">
    <property type="entry name" value="GGDEF"/>
    <property type="match status" value="1"/>
</dbReference>
<dbReference type="Pfam" id="PF00990">
    <property type="entry name" value="GGDEF"/>
    <property type="match status" value="1"/>
</dbReference>
<keyword evidence="6" id="KW-1185">Reference proteome</keyword>
<comment type="catalytic activity">
    <reaction evidence="2">
        <text>2 GTP = 3',3'-c-di-GMP + 2 diphosphate</text>
        <dbReference type="Rhea" id="RHEA:24898"/>
        <dbReference type="ChEBI" id="CHEBI:33019"/>
        <dbReference type="ChEBI" id="CHEBI:37565"/>
        <dbReference type="ChEBI" id="CHEBI:58805"/>
        <dbReference type="EC" id="2.7.7.65"/>
    </reaction>
</comment>
<dbReference type="EC" id="2.7.7.65" evidence="1"/>
<dbReference type="GO" id="GO:1902201">
    <property type="term" value="P:negative regulation of bacterial-type flagellum-dependent cell motility"/>
    <property type="evidence" value="ECO:0007669"/>
    <property type="project" value="TreeGrafter"/>
</dbReference>
<sequence>MTGLDNYTLLVVLAGVFAVIAVGLFLIWLGERSNMALLLWSSSMTLRVPAMFMWMSGADLAPFMSQFLAHLLLMASLGLSWGGARACARKNYEPIVMALPMVIWLVFSFFDGLYDSQSNRVVVFSLVTGFFLFAIGYEFLQVKGASKLLRAVISCSFFVCGISHVSRVGTTWIDPTAGFLLEGDALLNITLVAMLFFCFGAAIIATAIYWEGYIQELKAEVSRDPLTGLLTRRGFFERGTETLNERSEDSIGVMVLDLDYFKQINDTYGHQGGDAALMHFGRIATQYFGPSAVIGRIGGEEFAVIMQNLDRTTADCIVQSLSDTVATQPLEFEGKTIRLGVSGGLVLSNCPNLELHPFIRAADSALYQAKRKGRGRIEIGFYNGERSEKEPVSAAPMGLLRLA</sequence>
<feature type="transmembrane region" description="Helical" evidence="3">
    <location>
        <begin position="67"/>
        <end position="88"/>
    </location>
</feature>
<dbReference type="CDD" id="cd01949">
    <property type="entry name" value="GGDEF"/>
    <property type="match status" value="1"/>
</dbReference>
<dbReference type="PROSITE" id="PS50887">
    <property type="entry name" value="GGDEF"/>
    <property type="match status" value="1"/>
</dbReference>
<evidence type="ECO:0000259" key="4">
    <source>
        <dbReference type="PROSITE" id="PS50887"/>
    </source>
</evidence>
<feature type="transmembrane region" description="Helical" evidence="3">
    <location>
        <begin position="6"/>
        <end position="29"/>
    </location>
</feature>
<evidence type="ECO:0000256" key="1">
    <source>
        <dbReference type="ARBA" id="ARBA00012528"/>
    </source>
</evidence>
<dbReference type="SMART" id="SM00267">
    <property type="entry name" value="GGDEF"/>
    <property type="match status" value="1"/>
</dbReference>
<proteinExistence type="predicted"/>
<dbReference type="InterPro" id="IPR000160">
    <property type="entry name" value="GGDEF_dom"/>
</dbReference>
<feature type="transmembrane region" description="Helical" evidence="3">
    <location>
        <begin position="185"/>
        <end position="210"/>
    </location>
</feature>
<dbReference type="EMBL" id="JAFLNF010000002">
    <property type="protein sequence ID" value="MBO0344769.1"/>
    <property type="molecule type" value="Genomic_DNA"/>
</dbReference>
<feature type="transmembrane region" description="Helical" evidence="3">
    <location>
        <begin position="95"/>
        <end position="114"/>
    </location>
</feature>
<dbReference type="RefSeq" id="WP_206938930.1">
    <property type="nucleotide sequence ID" value="NZ_JAFLNF010000002.1"/>
</dbReference>
<dbReference type="GO" id="GO:0043709">
    <property type="term" value="P:cell adhesion involved in single-species biofilm formation"/>
    <property type="evidence" value="ECO:0007669"/>
    <property type="project" value="TreeGrafter"/>
</dbReference>